<dbReference type="Proteomes" id="UP001214756">
    <property type="component" value="Chromosome"/>
</dbReference>
<dbReference type="RefSeq" id="WP_275092936.1">
    <property type="nucleotide sequence ID" value="NZ_CP118606.1"/>
</dbReference>
<sequence>MELGQTQSPIDLIPGSAGAVRATAEAWKARGVAATQVRDGLAKLDDGGTWKGEAYDAYLERFDRQLLHWKNAGDWLQAGAGALFTWADALEWAQDEAARAITLWNEAEQQAAAALVAHRAKVRELRVGQGLRHPEIDVPFVDPSGPAHEEAREVLFNARATLEVYARDCATRLDEAADAARMPLTDAEAAIASQNAVTEVLFNIAVVQPFQATMNMLAVSAQTLWEHPDIILELLGGAATFIGGAALAVGGGGLTLTGVGAVAGAPALAYGGIVVAGAGAGLIGDAAGRWFQESHGVADRRKGVDRGDGRDYEGKFANGQENRVWDDKEAIGLDQYAEREGAEVIRSKAKVNFDGAPQAGRSYDGYVKNDDGPNTYTGIEVKSGSAIDAYNRPGNTQSQFDAAIDGGMVARGNLNGEEIIVTRVEVEIVP</sequence>
<dbReference type="InterPro" id="IPR049082">
    <property type="entry name" value="T7SS_signal"/>
</dbReference>
<dbReference type="Pfam" id="PF21725">
    <property type="entry name" value="T7SS_signal"/>
    <property type="match status" value="1"/>
</dbReference>
<proteinExistence type="predicted"/>
<accession>A0AAJ5SIM5</accession>
<protein>
    <recommendedName>
        <fullName evidence="1">Putative T7SS secretion signal domain-containing protein</fullName>
    </recommendedName>
</protein>
<dbReference type="AlphaFoldDB" id="A0AAJ5SIM5"/>
<organism evidence="2 3">
    <name type="scientific">Microbacterium maritypicum</name>
    <name type="common">Microbacterium liquefaciens</name>
    <dbReference type="NCBI Taxonomy" id="33918"/>
    <lineage>
        <taxon>Bacteria</taxon>
        <taxon>Bacillati</taxon>
        <taxon>Actinomycetota</taxon>
        <taxon>Actinomycetes</taxon>
        <taxon>Micrococcales</taxon>
        <taxon>Microbacteriaceae</taxon>
        <taxon>Microbacterium</taxon>
    </lineage>
</organism>
<gene>
    <name evidence="2" type="ORF">PWF71_12785</name>
</gene>
<reference evidence="2" key="1">
    <citation type="submission" date="2023-02" db="EMBL/GenBank/DDBJ databases">
        <title>Genome sequence of Microbacterium liquefaciens B1075.</title>
        <authorList>
            <person name="Cao J."/>
            <person name="Li X."/>
        </authorList>
    </citation>
    <scope>NUCLEOTIDE SEQUENCE</scope>
    <source>
        <strain evidence="2">B1075</strain>
    </source>
</reference>
<name>A0AAJ5SIM5_MICMQ</name>
<evidence type="ECO:0000313" key="3">
    <source>
        <dbReference type="Proteomes" id="UP001214756"/>
    </source>
</evidence>
<feature type="domain" description="Putative T7SS secretion signal" evidence="1">
    <location>
        <begin position="1"/>
        <end position="180"/>
    </location>
</feature>
<evidence type="ECO:0000313" key="2">
    <source>
        <dbReference type="EMBL" id="WEF20155.1"/>
    </source>
</evidence>
<dbReference type="EMBL" id="CP118606">
    <property type="protein sequence ID" value="WEF20155.1"/>
    <property type="molecule type" value="Genomic_DNA"/>
</dbReference>
<evidence type="ECO:0000259" key="1">
    <source>
        <dbReference type="Pfam" id="PF21725"/>
    </source>
</evidence>